<evidence type="ECO:0000313" key="1">
    <source>
        <dbReference type="EMBL" id="KIX01968.1"/>
    </source>
</evidence>
<dbReference type="VEuPathDB" id="FungiDB:Z518_07907"/>
<dbReference type="GeneID" id="25295978"/>
<dbReference type="OrthoDB" id="4344093at2759"/>
<dbReference type="RefSeq" id="XP_013269104.1">
    <property type="nucleotide sequence ID" value="XM_013413650.1"/>
</dbReference>
<dbReference type="HOGENOM" id="CLU_069650_0_0_1"/>
<accession>A0A0D2GUJ6</accession>
<gene>
    <name evidence="1" type="ORF">Z518_07907</name>
</gene>
<sequence length="359" mass="38974">MTLVLPAQSTSCKDHDPVVMVSMTHPIRASTLLDLEGGKFGRPPSNSTSSQVRRTGILIKGLDPRFEAIWRGRRLVGIGTADAGEEEIGSEKASLPLHIIATALLQNPLRLQPPVHATVHIVAPHTYQTIPILHALLANTVPDSQVAIELLKHVRLLQYFDLSGLSESVAEVSEWIHRRAEKGPDWELPVPSVGDRDNLRDIVLIQGVGQTVSATHRRSGFVQANALLATLTRSISQLSRMSGDVLVLLDAPIEVGTARDGNSHQKPSKFKTYAVGLVLESAFSNHSGESLWLACGNEGLSRTLEASFDCLVAVHDGWGRANDTSRGQEEQQNHVVEVVKDRVGDMTGLWAVWAPDGHA</sequence>
<reference evidence="1 2" key="1">
    <citation type="submission" date="2015-01" db="EMBL/GenBank/DDBJ databases">
        <title>The Genome Sequence of Rhinocladiella mackenzie CBS 650.93.</title>
        <authorList>
            <consortium name="The Broad Institute Genomics Platform"/>
            <person name="Cuomo C."/>
            <person name="de Hoog S."/>
            <person name="Gorbushina A."/>
            <person name="Stielow B."/>
            <person name="Teixiera M."/>
            <person name="Abouelleil A."/>
            <person name="Chapman S.B."/>
            <person name="Priest M."/>
            <person name="Young S.K."/>
            <person name="Wortman J."/>
            <person name="Nusbaum C."/>
            <person name="Birren B."/>
        </authorList>
    </citation>
    <scope>NUCLEOTIDE SEQUENCE [LARGE SCALE GENOMIC DNA]</scope>
    <source>
        <strain evidence="1 2">CBS 650.93</strain>
    </source>
</reference>
<evidence type="ECO:0000313" key="2">
    <source>
        <dbReference type="Proteomes" id="UP000053617"/>
    </source>
</evidence>
<name>A0A0D2GUJ6_9EURO</name>
<dbReference type="Proteomes" id="UP000053617">
    <property type="component" value="Unassembled WGS sequence"/>
</dbReference>
<protein>
    <submittedName>
        <fullName evidence="1">Rhinocladiella mackenziei CBS 650.93 unplaced genomic scaffold supercont1.6, whole genome shotgun sequence</fullName>
    </submittedName>
</protein>
<organism evidence="1 2">
    <name type="scientific">Rhinocladiella mackenziei CBS 650.93</name>
    <dbReference type="NCBI Taxonomy" id="1442369"/>
    <lineage>
        <taxon>Eukaryota</taxon>
        <taxon>Fungi</taxon>
        <taxon>Dikarya</taxon>
        <taxon>Ascomycota</taxon>
        <taxon>Pezizomycotina</taxon>
        <taxon>Eurotiomycetes</taxon>
        <taxon>Chaetothyriomycetidae</taxon>
        <taxon>Chaetothyriales</taxon>
        <taxon>Herpotrichiellaceae</taxon>
        <taxon>Rhinocladiella</taxon>
    </lineage>
</organism>
<dbReference type="EMBL" id="KN847480">
    <property type="protein sequence ID" value="KIX01968.1"/>
    <property type="molecule type" value="Genomic_DNA"/>
</dbReference>
<dbReference type="AlphaFoldDB" id="A0A0D2GUJ6"/>
<proteinExistence type="predicted"/>
<keyword evidence="2" id="KW-1185">Reference proteome</keyword>
<dbReference type="STRING" id="1442369.A0A0D2GUJ6"/>